<dbReference type="EMBL" id="CP038013">
    <property type="protein sequence ID" value="QBQ07846.1"/>
    <property type="molecule type" value="Genomic_DNA"/>
</dbReference>
<dbReference type="Gene3D" id="3.40.50.300">
    <property type="entry name" value="P-loop containing nucleotide triphosphate hydrolases"/>
    <property type="match status" value="1"/>
</dbReference>
<dbReference type="OrthoDB" id="9791620at2"/>
<sequence length="413" mass="48466">MQKGKLKLFIGPNGYGKTYHLNKLYNEMKGFKNSILIPSEIVYKNETKDTVDSSLTLSILIEDIIMPNCIQEREAFEKKVDKIVIENIDNLNTTVQEISKAMDIKYDKDVIGISKSKVYKKLLKINNNFIDNVMGSGHGSLYILKLLNISSKEEIFIDEPEKFCHPSLFVEIVNEINKLLQKGKNVYLVSHSPELIKLLDWNYEDIFIFNEIVLNDKGERVQNNFKKLELNKIIEDKEFKKISSLLVDNGKKEAEIIGRYMNDLNKLKTYFKIRRNDFIDILFSNKIYLVEGIFDKIFLEAKLDQSKKTEKIIITTFSKWVMPIYISIVNQIKNHKSSFLNVMFDSDSDSNLNKFINEYIKINCNEYIEFQPNIEKHLNLSIDKHDVNEFYEFCINNGEKINEFTWLTYKKEI</sequence>
<reference evidence="1 2" key="1">
    <citation type="submission" date="2019-03" db="EMBL/GenBank/DDBJ databases">
        <title>Complete genome sequence of Spiroplasma gladiatoris TG-1 (DSM 22552).</title>
        <authorList>
            <person name="Lin Y.-C."/>
            <person name="Chou L."/>
            <person name="Kuo C.-H."/>
        </authorList>
    </citation>
    <scope>NUCLEOTIDE SEQUENCE [LARGE SCALE GENOMIC DNA]</scope>
    <source>
        <strain evidence="1 2">TG-1</strain>
    </source>
</reference>
<gene>
    <name evidence="1" type="ORF">SGLAD_v1c06470</name>
</gene>
<dbReference type="RefSeq" id="WP_134297628.1">
    <property type="nucleotide sequence ID" value="NZ_CP038013.1"/>
</dbReference>
<evidence type="ECO:0008006" key="3">
    <source>
        <dbReference type="Google" id="ProtNLM"/>
    </source>
</evidence>
<evidence type="ECO:0000313" key="1">
    <source>
        <dbReference type="EMBL" id="QBQ07846.1"/>
    </source>
</evidence>
<organism evidence="1 2">
    <name type="scientific">Spiroplasma gladiatoris</name>
    <dbReference type="NCBI Taxonomy" id="2143"/>
    <lineage>
        <taxon>Bacteria</taxon>
        <taxon>Bacillati</taxon>
        <taxon>Mycoplasmatota</taxon>
        <taxon>Mollicutes</taxon>
        <taxon>Entomoplasmatales</taxon>
        <taxon>Spiroplasmataceae</taxon>
        <taxon>Spiroplasma</taxon>
    </lineage>
</organism>
<dbReference type="KEGG" id="sgq:SGLAD_v1c06470"/>
<dbReference type="SUPFAM" id="SSF52540">
    <property type="entry name" value="P-loop containing nucleoside triphosphate hydrolases"/>
    <property type="match status" value="1"/>
</dbReference>
<evidence type="ECO:0000313" key="2">
    <source>
        <dbReference type="Proteomes" id="UP000294309"/>
    </source>
</evidence>
<keyword evidence="2" id="KW-1185">Reference proteome</keyword>
<proteinExistence type="predicted"/>
<dbReference type="AlphaFoldDB" id="A0A4P7AJJ8"/>
<name>A0A4P7AJJ8_9MOLU</name>
<dbReference type="Proteomes" id="UP000294309">
    <property type="component" value="Chromosome"/>
</dbReference>
<dbReference type="InterPro" id="IPR027417">
    <property type="entry name" value="P-loop_NTPase"/>
</dbReference>
<accession>A0A4P7AJJ8</accession>
<protein>
    <recommendedName>
        <fullName evidence="3">AAA domain-containing protein</fullName>
    </recommendedName>
</protein>